<evidence type="ECO:0000259" key="1">
    <source>
        <dbReference type="PROSITE" id="PS51371"/>
    </source>
</evidence>
<gene>
    <name evidence="2" type="ORF">B1A_09243</name>
</gene>
<name>T1ARM2_9ZZZZ</name>
<reference evidence="2" key="1">
    <citation type="submission" date="2013-08" db="EMBL/GenBank/DDBJ databases">
        <authorList>
            <person name="Mendez C."/>
            <person name="Richter M."/>
            <person name="Ferrer M."/>
            <person name="Sanchez J."/>
        </authorList>
    </citation>
    <scope>NUCLEOTIDE SEQUENCE</scope>
</reference>
<dbReference type="InterPro" id="IPR046342">
    <property type="entry name" value="CBS_dom_sf"/>
</dbReference>
<dbReference type="Gene3D" id="3.10.580.10">
    <property type="entry name" value="CBS-domain"/>
    <property type="match status" value="1"/>
</dbReference>
<organism evidence="2">
    <name type="scientific">mine drainage metagenome</name>
    <dbReference type="NCBI Taxonomy" id="410659"/>
    <lineage>
        <taxon>unclassified sequences</taxon>
        <taxon>metagenomes</taxon>
        <taxon>ecological metagenomes</taxon>
    </lineage>
</organism>
<sequence length="108" mass="12257">TNNPISIDEDVTIMNVISKLKDHGISQVPVLSGKRYVGMLGYREMLRRKSINISARVGNLAVTSPKLSPDDSIETALRKISRVEITQYLLWRKTILLGLYQDQIFLEI</sequence>
<evidence type="ECO:0000313" key="2">
    <source>
        <dbReference type="EMBL" id="EQD63216.1"/>
    </source>
</evidence>
<dbReference type="EMBL" id="AUZX01006575">
    <property type="protein sequence ID" value="EQD63216.1"/>
    <property type="molecule type" value="Genomic_DNA"/>
</dbReference>
<reference evidence="2" key="2">
    <citation type="journal article" date="2014" name="ISME J.">
        <title>Microbial stratification in low pH oxic and suboxic macroscopic growths along an acid mine drainage.</title>
        <authorList>
            <person name="Mendez-Garcia C."/>
            <person name="Mesa V."/>
            <person name="Sprenger R.R."/>
            <person name="Richter M."/>
            <person name="Diez M.S."/>
            <person name="Solano J."/>
            <person name="Bargiela R."/>
            <person name="Golyshina O.V."/>
            <person name="Manteca A."/>
            <person name="Ramos J.L."/>
            <person name="Gallego J.R."/>
            <person name="Llorente I."/>
            <person name="Martins Dos Santos V.A."/>
            <person name="Jensen O.N."/>
            <person name="Pelaez A.I."/>
            <person name="Sanchez J."/>
            <person name="Ferrer M."/>
        </authorList>
    </citation>
    <scope>NUCLEOTIDE SEQUENCE</scope>
</reference>
<comment type="caution">
    <text evidence="2">The sequence shown here is derived from an EMBL/GenBank/DDBJ whole genome shotgun (WGS) entry which is preliminary data.</text>
</comment>
<protein>
    <submittedName>
        <fullName evidence="2">Inosine-5'-monophosphate dehydrogenase</fullName>
    </submittedName>
</protein>
<accession>T1ARM2</accession>
<dbReference type="Pfam" id="PF00571">
    <property type="entry name" value="CBS"/>
    <property type="match status" value="1"/>
</dbReference>
<feature type="non-terminal residue" evidence="2">
    <location>
        <position position="1"/>
    </location>
</feature>
<dbReference type="CDD" id="cd02205">
    <property type="entry name" value="CBS_pair_SF"/>
    <property type="match status" value="1"/>
</dbReference>
<dbReference type="AlphaFoldDB" id="T1ARM2"/>
<feature type="domain" description="CBS" evidence="1">
    <location>
        <begin position="1"/>
        <end position="56"/>
    </location>
</feature>
<dbReference type="InterPro" id="IPR000644">
    <property type="entry name" value="CBS_dom"/>
</dbReference>
<proteinExistence type="predicted"/>
<dbReference type="SUPFAM" id="SSF54631">
    <property type="entry name" value="CBS-domain pair"/>
    <property type="match status" value="1"/>
</dbReference>
<dbReference type="PROSITE" id="PS51371">
    <property type="entry name" value="CBS"/>
    <property type="match status" value="1"/>
</dbReference>